<sequence>MKWIIMTSLLLMSAGLLASDDEQDYPLATEYDSEQADTDLVAPPEVVNDLVAVCKDWALSDAVSDAELPAYVLDCVNQELTSQGYQALAQLER</sequence>
<proteinExistence type="predicted"/>
<dbReference type="EMBL" id="JBHRYB010000011">
    <property type="protein sequence ID" value="MFC3680661.1"/>
    <property type="molecule type" value="Genomic_DNA"/>
</dbReference>
<keyword evidence="3" id="KW-1185">Reference proteome</keyword>
<evidence type="ECO:0000256" key="1">
    <source>
        <dbReference type="SAM" id="SignalP"/>
    </source>
</evidence>
<evidence type="ECO:0000313" key="2">
    <source>
        <dbReference type="EMBL" id="MFC3680661.1"/>
    </source>
</evidence>
<comment type="caution">
    <text evidence="2">The sequence shown here is derived from an EMBL/GenBank/DDBJ whole genome shotgun (WGS) entry which is preliminary data.</text>
</comment>
<evidence type="ECO:0008006" key="4">
    <source>
        <dbReference type="Google" id="ProtNLM"/>
    </source>
</evidence>
<reference evidence="3" key="1">
    <citation type="journal article" date="2019" name="Int. J. Syst. Evol. Microbiol.">
        <title>The Global Catalogue of Microorganisms (GCM) 10K type strain sequencing project: providing services to taxonomists for standard genome sequencing and annotation.</title>
        <authorList>
            <consortium name="The Broad Institute Genomics Platform"/>
            <consortium name="The Broad Institute Genome Sequencing Center for Infectious Disease"/>
            <person name="Wu L."/>
            <person name="Ma J."/>
        </authorList>
    </citation>
    <scope>NUCLEOTIDE SEQUENCE [LARGE SCALE GENOMIC DNA]</scope>
    <source>
        <strain evidence="3">KCTC 42424</strain>
    </source>
</reference>
<feature type="chain" id="PRO_5045219608" description="Secreted protein" evidence="1">
    <location>
        <begin position="19"/>
        <end position="93"/>
    </location>
</feature>
<gene>
    <name evidence="2" type="ORF">ACFOMG_11195</name>
</gene>
<name>A0ABV7VVD9_9GAMM</name>
<dbReference type="Proteomes" id="UP001595722">
    <property type="component" value="Unassembled WGS sequence"/>
</dbReference>
<keyword evidence="1" id="KW-0732">Signal</keyword>
<protein>
    <recommendedName>
        <fullName evidence="4">Secreted protein</fullName>
    </recommendedName>
</protein>
<feature type="signal peptide" evidence="1">
    <location>
        <begin position="1"/>
        <end position="18"/>
    </location>
</feature>
<organism evidence="2 3">
    <name type="scientific">Bacterioplanoides pacificum</name>
    <dbReference type="NCBI Taxonomy" id="1171596"/>
    <lineage>
        <taxon>Bacteria</taxon>
        <taxon>Pseudomonadati</taxon>
        <taxon>Pseudomonadota</taxon>
        <taxon>Gammaproteobacteria</taxon>
        <taxon>Oceanospirillales</taxon>
        <taxon>Oceanospirillaceae</taxon>
        <taxon>Bacterioplanoides</taxon>
    </lineage>
</organism>
<dbReference type="RefSeq" id="WP_376866680.1">
    <property type="nucleotide sequence ID" value="NZ_JBHRYB010000011.1"/>
</dbReference>
<accession>A0ABV7VVD9</accession>
<evidence type="ECO:0000313" key="3">
    <source>
        <dbReference type="Proteomes" id="UP001595722"/>
    </source>
</evidence>